<feature type="transmembrane region" description="Helical" evidence="6">
    <location>
        <begin position="411"/>
        <end position="431"/>
    </location>
</feature>
<feature type="transmembrane region" description="Helical" evidence="6">
    <location>
        <begin position="451"/>
        <end position="473"/>
    </location>
</feature>
<reference evidence="8" key="1">
    <citation type="submission" date="2015-07" db="EMBL/GenBank/DDBJ databases">
        <title>Fjat-10053 dsm26.</title>
        <authorList>
            <person name="Liu B."/>
            <person name="Wang J."/>
            <person name="Zhu Y."/>
            <person name="Liu G."/>
            <person name="Chen Q."/>
            <person name="Chen Z."/>
            <person name="Lan J."/>
            <person name="Che J."/>
            <person name="Ge C."/>
            <person name="Shi H."/>
            <person name="Pan Z."/>
            <person name="Liu X."/>
        </authorList>
    </citation>
    <scope>NUCLEOTIDE SEQUENCE [LARGE SCALE GENOMIC DNA]</scope>
    <source>
        <strain evidence="8">DSM 26</strain>
    </source>
</reference>
<dbReference type="InterPro" id="IPR024923">
    <property type="entry name" value="PG_synth_SpoVB"/>
</dbReference>
<proteinExistence type="predicted"/>
<organism evidence="7 8">
    <name type="scientific">Virgibacillus pantothenticus</name>
    <dbReference type="NCBI Taxonomy" id="1473"/>
    <lineage>
        <taxon>Bacteria</taxon>
        <taxon>Bacillati</taxon>
        <taxon>Bacillota</taxon>
        <taxon>Bacilli</taxon>
        <taxon>Bacillales</taxon>
        <taxon>Bacillaceae</taxon>
        <taxon>Virgibacillus</taxon>
    </lineage>
</organism>
<evidence type="ECO:0000256" key="2">
    <source>
        <dbReference type="ARBA" id="ARBA00022475"/>
    </source>
</evidence>
<protein>
    <submittedName>
        <fullName evidence="7">Low temperature requirement protein B</fullName>
    </submittedName>
</protein>
<name>A0A0L0QR21_VIRPA</name>
<keyword evidence="3 6" id="KW-0812">Transmembrane</keyword>
<dbReference type="Pfam" id="PF01943">
    <property type="entry name" value="Polysacc_synt"/>
    <property type="match status" value="1"/>
</dbReference>
<keyword evidence="4 6" id="KW-1133">Transmembrane helix</keyword>
<dbReference type="OrthoDB" id="9775950at2"/>
<evidence type="ECO:0000256" key="1">
    <source>
        <dbReference type="ARBA" id="ARBA00004651"/>
    </source>
</evidence>
<feature type="transmembrane region" description="Helical" evidence="6">
    <location>
        <begin position="128"/>
        <end position="152"/>
    </location>
</feature>
<sequence>MNGNKTNQLVKGALLLTITGVISKVLSAAYRIPLQNLTGDMGFYVYQQIYPILGIGLMLALYGFPSAISKLAADRQTHYQCLSLQSFYMPIFLILCLLSGSLFLFIYMNAPYIARWVGDDQLSETYRLGAFTFLFVPIIALLRGAFQGIFLMKPTAFSQLAEQLFRVTVIVAAAGLVTASGQQIYLIGKAAVFAAIIGLLAAGVVLGLFFWRLKPFQLEKQAYVLRDYVHTIIILGMVATLNHMVLLLLQFADTFTLFPSLLKGGYSKIVAMEAKGVFDRGQPLIQVGTVLGSSFALALMPSISKKKMAEQPDIFYPYIRGAMLFSIYLAAGATAGLMVIFPEVNQALFLDRQGNTTLRLLMSAILLSSLAITAASILQGLGHVKRVALIILLVFFIKWIGNQWLVPTFGIFGSSLATVLSLLVFSLVALVELHRKLPLLQLLRNIQWKALLIAILVMVSYLMIIKWLAYSWLTHSRAGWFVCVGFLSITGAAVYGYCLIRLQAFTEQQLQMLPSRLFLMLTRKNRSAADRNRKES</sequence>
<feature type="transmembrane region" description="Helical" evidence="6">
    <location>
        <begin position="479"/>
        <end position="500"/>
    </location>
</feature>
<dbReference type="GeneID" id="66868851"/>
<dbReference type="InterPro" id="IPR002797">
    <property type="entry name" value="Polysacc_synth"/>
</dbReference>
<dbReference type="AlphaFoldDB" id="A0A0L0QR21"/>
<comment type="subcellular location">
    <subcellularLocation>
        <location evidence="1">Cell membrane</location>
        <topology evidence="1">Multi-pass membrane protein</topology>
    </subcellularLocation>
</comment>
<evidence type="ECO:0000313" key="8">
    <source>
        <dbReference type="Proteomes" id="UP000036780"/>
    </source>
</evidence>
<dbReference type="RefSeq" id="WP_050350481.1">
    <property type="nucleotide sequence ID" value="NZ_BOSN01000007.1"/>
</dbReference>
<feature type="transmembrane region" description="Helical" evidence="6">
    <location>
        <begin position="191"/>
        <end position="211"/>
    </location>
</feature>
<evidence type="ECO:0000256" key="4">
    <source>
        <dbReference type="ARBA" id="ARBA00022989"/>
    </source>
</evidence>
<comment type="caution">
    <text evidence="7">The sequence shown here is derived from an EMBL/GenBank/DDBJ whole genome shotgun (WGS) entry which is preliminary data.</text>
</comment>
<feature type="transmembrane region" description="Helical" evidence="6">
    <location>
        <begin position="12"/>
        <end position="32"/>
    </location>
</feature>
<evidence type="ECO:0000256" key="6">
    <source>
        <dbReference type="SAM" id="Phobius"/>
    </source>
</evidence>
<dbReference type="InterPro" id="IPR050833">
    <property type="entry name" value="Poly_Biosynth_Transport"/>
</dbReference>
<keyword evidence="8" id="KW-1185">Reference proteome</keyword>
<feature type="transmembrane region" description="Helical" evidence="6">
    <location>
        <begin position="360"/>
        <end position="378"/>
    </location>
</feature>
<evidence type="ECO:0000256" key="5">
    <source>
        <dbReference type="ARBA" id="ARBA00023136"/>
    </source>
</evidence>
<keyword evidence="2" id="KW-1003">Cell membrane</keyword>
<accession>A0A0L0QR21</accession>
<feature type="transmembrane region" description="Helical" evidence="6">
    <location>
        <begin position="232"/>
        <end position="252"/>
    </location>
</feature>
<dbReference type="PATRIC" id="fig|1473.5.peg.3993"/>
<feature type="transmembrane region" description="Helical" evidence="6">
    <location>
        <begin position="44"/>
        <end position="65"/>
    </location>
</feature>
<keyword evidence="5 6" id="KW-0472">Membrane</keyword>
<evidence type="ECO:0000313" key="7">
    <source>
        <dbReference type="EMBL" id="KNE21070.1"/>
    </source>
</evidence>
<dbReference type="PANTHER" id="PTHR30250:SF29">
    <property type="entry name" value="POLYSACCHARIDE BIOSYNTHESIS PROTEIN C-TERMINAL DOMAIN-CONTAINING PROTEIN"/>
    <property type="match status" value="1"/>
</dbReference>
<dbReference type="CDD" id="cd13124">
    <property type="entry name" value="MATE_SpoVB_like"/>
    <property type="match status" value="1"/>
</dbReference>
<dbReference type="Proteomes" id="UP000036780">
    <property type="component" value="Unassembled WGS sequence"/>
</dbReference>
<dbReference type="PANTHER" id="PTHR30250">
    <property type="entry name" value="PST FAMILY PREDICTED COLANIC ACID TRANSPORTER"/>
    <property type="match status" value="1"/>
</dbReference>
<feature type="transmembrane region" description="Helical" evidence="6">
    <location>
        <begin position="86"/>
        <end position="108"/>
    </location>
</feature>
<dbReference type="GO" id="GO:0005886">
    <property type="term" value="C:plasma membrane"/>
    <property type="evidence" value="ECO:0007669"/>
    <property type="project" value="UniProtKB-SubCell"/>
</dbReference>
<feature type="transmembrane region" description="Helical" evidence="6">
    <location>
        <begin position="284"/>
        <end position="303"/>
    </location>
</feature>
<dbReference type="EMBL" id="LGTO01000005">
    <property type="protein sequence ID" value="KNE21070.1"/>
    <property type="molecule type" value="Genomic_DNA"/>
</dbReference>
<feature type="transmembrane region" description="Helical" evidence="6">
    <location>
        <begin position="387"/>
        <end position="405"/>
    </location>
</feature>
<evidence type="ECO:0000256" key="3">
    <source>
        <dbReference type="ARBA" id="ARBA00022692"/>
    </source>
</evidence>
<feature type="transmembrane region" description="Helical" evidence="6">
    <location>
        <begin position="315"/>
        <end position="340"/>
    </location>
</feature>
<feature type="transmembrane region" description="Helical" evidence="6">
    <location>
        <begin position="164"/>
        <end position="185"/>
    </location>
</feature>
<gene>
    <name evidence="7" type="ORF">AFK71_05085</name>
</gene>